<dbReference type="InterPro" id="IPR004852">
    <property type="entry name" value="Di-haem_cyt_c_peroxidsae"/>
</dbReference>
<keyword evidence="5" id="KW-0574">Periplasm</keyword>
<dbReference type="Pfam" id="PF03150">
    <property type="entry name" value="CCP_MauG"/>
    <property type="match status" value="1"/>
</dbReference>
<dbReference type="InterPro" id="IPR026259">
    <property type="entry name" value="MauG/Cytc_peroxidase"/>
</dbReference>
<dbReference type="GO" id="GO:0004130">
    <property type="term" value="F:cytochrome-c peroxidase activity"/>
    <property type="evidence" value="ECO:0007669"/>
    <property type="project" value="TreeGrafter"/>
</dbReference>
<dbReference type="GO" id="GO:0009055">
    <property type="term" value="F:electron transfer activity"/>
    <property type="evidence" value="ECO:0007669"/>
    <property type="project" value="InterPro"/>
</dbReference>
<dbReference type="GO" id="GO:0042597">
    <property type="term" value="C:periplasmic space"/>
    <property type="evidence" value="ECO:0007669"/>
    <property type="project" value="UniProtKB-SubCell"/>
</dbReference>
<feature type="binding site" description="covalent" evidence="8">
    <location>
        <position position="48"/>
    </location>
    <ligand>
        <name>heme c</name>
        <dbReference type="ChEBI" id="CHEBI:61717"/>
        <label>1</label>
    </ligand>
</feature>
<dbReference type="EMBL" id="WTVM01000025">
    <property type="protein sequence ID" value="NMG02533.1"/>
    <property type="molecule type" value="Genomic_DNA"/>
</dbReference>
<evidence type="ECO:0000256" key="5">
    <source>
        <dbReference type="ARBA" id="ARBA00022764"/>
    </source>
</evidence>
<evidence type="ECO:0000256" key="7">
    <source>
        <dbReference type="ARBA" id="ARBA00023004"/>
    </source>
</evidence>
<dbReference type="SUPFAM" id="SSF46626">
    <property type="entry name" value="Cytochrome c"/>
    <property type="match status" value="2"/>
</dbReference>
<comment type="caution">
    <text evidence="11">The sequence shown here is derived from an EMBL/GenBank/DDBJ whole genome shotgun (WGS) entry which is preliminary data.</text>
</comment>
<comment type="cofactor">
    <cofactor evidence="8">
        <name>heme</name>
        <dbReference type="ChEBI" id="CHEBI:30413"/>
    </cofactor>
    <text evidence="8">Binds 2 heme groups.</text>
</comment>
<dbReference type="InterPro" id="IPR051395">
    <property type="entry name" value="Cytochrome_c_Peroxidase/MauG"/>
</dbReference>
<dbReference type="AlphaFoldDB" id="A0A972F6T0"/>
<comment type="PTM">
    <text evidence="8">Binds 2 heme groups per subunit.</text>
</comment>
<dbReference type="PANTHER" id="PTHR30600:SF7">
    <property type="entry name" value="CYTOCHROME C PEROXIDASE-RELATED"/>
    <property type="match status" value="1"/>
</dbReference>
<dbReference type="GO" id="GO:0020037">
    <property type="term" value="F:heme binding"/>
    <property type="evidence" value="ECO:0007669"/>
    <property type="project" value="InterPro"/>
</dbReference>
<feature type="binding site" description="axial binding residue" evidence="9">
    <location>
        <position position="192"/>
    </location>
    <ligand>
        <name>heme c</name>
        <dbReference type="ChEBI" id="CHEBI:61717"/>
        <label>2</label>
    </ligand>
    <ligandPart>
        <name>Fe</name>
        <dbReference type="ChEBI" id="CHEBI:18248"/>
    </ligandPart>
</feature>
<evidence type="ECO:0000256" key="4">
    <source>
        <dbReference type="ARBA" id="ARBA00022729"/>
    </source>
</evidence>
<reference evidence="11" key="1">
    <citation type="submission" date="2019-12" db="EMBL/GenBank/DDBJ databases">
        <title>Comparative genomics gives insights into the taxonomy of the Azoarcus-Aromatoleum group and reveals separate origins of nif in the plant-associated Azoarcus and non-plant-associated Aromatoleum sub-groups.</title>
        <authorList>
            <person name="Lafos M."/>
            <person name="Maluk M."/>
            <person name="Batista M."/>
            <person name="Junghare M."/>
            <person name="Carmona M."/>
            <person name="Faoro H."/>
            <person name="Cruz L.M."/>
            <person name="Battistoni F."/>
            <person name="De Souza E."/>
            <person name="Pedrosa F."/>
            <person name="Chen W.-M."/>
            <person name="Poole P.S."/>
            <person name="Dixon R.A."/>
            <person name="James E.K."/>
        </authorList>
    </citation>
    <scope>NUCLEOTIDE SEQUENCE</scope>
    <source>
        <strain evidence="11">NSC3</strain>
    </source>
</reference>
<dbReference type="InterPro" id="IPR009056">
    <property type="entry name" value="Cyt_c-like_dom"/>
</dbReference>
<dbReference type="GO" id="GO:0046872">
    <property type="term" value="F:metal ion binding"/>
    <property type="evidence" value="ECO:0007669"/>
    <property type="project" value="UniProtKB-KW"/>
</dbReference>
<keyword evidence="6" id="KW-0560">Oxidoreductase</keyword>
<evidence type="ECO:0000259" key="10">
    <source>
        <dbReference type="PROSITE" id="PS51007"/>
    </source>
</evidence>
<feature type="domain" description="Cytochrome c" evidence="10">
    <location>
        <begin position="174"/>
        <end position="293"/>
    </location>
</feature>
<evidence type="ECO:0000256" key="2">
    <source>
        <dbReference type="ARBA" id="ARBA00022617"/>
    </source>
</evidence>
<protein>
    <submittedName>
        <fullName evidence="11">C-type cytochrome</fullName>
    </submittedName>
</protein>
<keyword evidence="3 9" id="KW-0479">Metal-binding</keyword>
<evidence type="ECO:0000313" key="12">
    <source>
        <dbReference type="Proteomes" id="UP000599523"/>
    </source>
</evidence>
<feature type="binding site" description="axial binding residue" evidence="9">
    <location>
        <position position="49"/>
    </location>
    <ligand>
        <name>heme c</name>
        <dbReference type="ChEBI" id="CHEBI:61717"/>
        <label>1</label>
    </ligand>
    <ligandPart>
        <name>Fe</name>
        <dbReference type="ChEBI" id="CHEBI:18248"/>
    </ligandPart>
</feature>
<evidence type="ECO:0000256" key="3">
    <source>
        <dbReference type="ARBA" id="ARBA00022723"/>
    </source>
</evidence>
<dbReference type="PANTHER" id="PTHR30600">
    <property type="entry name" value="CYTOCHROME C PEROXIDASE-RELATED"/>
    <property type="match status" value="1"/>
</dbReference>
<evidence type="ECO:0000256" key="1">
    <source>
        <dbReference type="ARBA" id="ARBA00004418"/>
    </source>
</evidence>
<feature type="binding site" description="covalent" evidence="8">
    <location>
        <position position="188"/>
    </location>
    <ligand>
        <name>heme c</name>
        <dbReference type="ChEBI" id="CHEBI:61717"/>
        <label>2</label>
    </ligand>
</feature>
<comment type="subcellular location">
    <subcellularLocation>
        <location evidence="1">Periplasm</location>
    </subcellularLocation>
</comment>
<keyword evidence="12" id="KW-1185">Reference proteome</keyword>
<organism evidence="11 12">
    <name type="scientific">Azoarcus taiwanensis</name>
    <dbReference type="NCBI Taxonomy" id="666964"/>
    <lineage>
        <taxon>Bacteria</taxon>
        <taxon>Pseudomonadati</taxon>
        <taxon>Pseudomonadota</taxon>
        <taxon>Betaproteobacteria</taxon>
        <taxon>Rhodocyclales</taxon>
        <taxon>Zoogloeaceae</taxon>
        <taxon>Azoarcus</taxon>
    </lineage>
</organism>
<proteinExistence type="predicted"/>
<name>A0A972F6T0_9RHOO</name>
<dbReference type="PIRSF" id="PIRSF000294">
    <property type="entry name" value="Cytochrome-c_peroxidase"/>
    <property type="match status" value="1"/>
</dbReference>
<gene>
    <name evidence="11" type="ORF">GPA21_06070</name>
</gene>
<feature type="binding site" description="covalent" evidence="8">
    <location>
        <position position="45"/>
    </location>
    <ligand>
        <name>heme c</name>
        <dbReference type="ChEBI" id="CHEBI:61717"/>
        <label>1</label>
    </ligand>
</feature>
<feature type="binding site" description="covalent" evidence="8">
    <location>
        <position position="191"/>
    </location>
    <ligand>
        <name>heme c</name>
        <dbReference type="ChEBI" id="CHEBI:61717"/>
        <label>2</label>
    </ligand>
</feature>
<keyword evidence="2 8" id="KW-0349">Heme</keyword>
<keyword evidence="4" id="KW-0732">Signal</keyword>
<dbReference type="InterPro" id="IPR036909">
    <property type="entry name" value="Cyt_c-like_dom_sf"/>
</dbReference>
<dbReference type="Gene3D" id="1.10.760.10">
    <property type="entry name" value="Cytochrome c-like domain"/>
    <property type="match status" value="2"/>
</dbReference>
<keyword evidence="7 9" id="KW-0408">Iron</keyword>
<dbReference type="PROSITE" id="PS51007">
    <property type="entry name" value="CYTC"/>
    <property type="match status" value="1"/>
</dbReference>
<sequence>MQVPVVSRNALAPIPNPPEVDADVRALGERLFHEPRLSRDGTVACASCHHLHLAGGDSRTHAIGIDGQVMPLNTPTVFNAALHHAQFHDGRVSTLEKQVAGPLHSPLEMDSSWDVAIAALKDDPSYVASFGKLYAEGITSTTIAHAIASFERTLLTPDSRFDRYLLGDNTALDERERAGYKLFLRRGCSSCHQGAAIGGNLFQRFGVMEDYYADRAAHAPASPGRIAVTGRDEDRHVYKVPSLRNVAVTGPYLHDGSVESLSNVVALMGHYQLGLQLSTDEIELITAFLTTLTGSYRGVELK</sequence>
<evidence type="ECO:0000256" key="6">
    <source>
        <dbReference type="ARBA" id="ARBA00023002"/>
    </source>
</evidence>
<evidence type="ECO:0000256" key="8">
    <source>
        <dbReference type="PIRSR" id="PIRSR000294-1"/>
    </source>
</evidence>
<feature type="binding site" description="axial binding residue" evidence="9">
    <location>
        <position position="268"/>
    </location>
    <ligand>
        <name>heme c</name>
        <dbReference type="ChEBI" id="CHEBI:61717"/>
        <label>2</label>
    </ligand>
    <ligandPart>
        <name>Fe</name>
        <dbReference type="ChEBI" id="CHEBI:18248"/>
    </ligandPart>
</feature>
<dbReference type="Proteomes" id="UP000599523">
    <property type="component" value="Unassembled WGS sequence"/>
</dbReference>
<evidence type="ECO:0000313" key="11">
    <source>
        <dbReference type="EMBL" id="NMG02533.1"/>
    </source>
</evidence>
<evidence type="ECO:0000256" key="9">
    <source>
        <dbReference type="PIRSR" id="PIRSR000294-2"/>
    </source>
</evidence>
<accession>A0A972F6T0</accession>